<evidence type="ECO:0000256" key="2">
    <source>
        <dbReference type="ARBA" id="ARBA00023015"/>
    </source>
</evidence>
<comment type="caution">
    <text evidence="6">The sequence shown here is derived from an EMBL/GenBank/DDBJ whole genome shotgun (WGS) entry which is preliminary data.</text>
</comment>
<keyword evidence="9" id="KW-1185">Reference proteome</keyword>
<dbReference type="EMBL" id="UGNP01000001">
    <property type="protein sequence ID" value="STX10940.1"/>
    <property type="molecule type" value="Genomic_DNA"/>
</dbReference>
<gene>
    <name evidence="6" type="primary">cysL_2</name>
    <name evidence="7" type="ORF">DFR61_10431</name>
    <name evidence="6" type="ORF">NCTC10597_02732</name>
</gene>
<dbReference type="PANTHER" id="PTHR30126:SF40">
    <property type="entry name" value="HTH-TYPE TRANSCRIPTIONAL REGULATOR GLTR"/>
    <property type="match status" value="1"/>
</dbReference>
<keyword evidence="2" id="KW-0805">Transcription regulation</keyword>
<name>A0A8B4QDU1_9BACL</name>
<dbReference type="InterPro" id="IPR036388">
    <property type="entry name" value="WH-like_DNA-bd_sf"/>
</dbReference>
<dbReference type="EMBL" id="SNZG01000004">
    <property type="protein sequence ID" value="TDR42141.1"/>
    <property type="molecule type" value="Genomic_DNA"/>
</dbReference>
<evidence type="ECO:0000313" key="7">
    <source>
        <dbReference type="EMBL" id="TDR42141.1"/>
    </source>
</evidence>
<dbReference type="InterPro" id="IPR036390">
    <property type="entry name" value="WH_DNA-bd_sf"/>
</dbReference>
<dbReference type="PANTHER" id="PTHR30126">
    <property type="entry name" value="HTH-TYPE TRANSCRIPTIONAL REGULATOR"/>
    <property type="match status" value="1"/>
</dbReference>
<keyword evidence="4" id="KW-0804">Transcription</keyword>
<evidence type="ECO:0000256" key="1">
    <source>
        <dbReference type="ARBA" id="ARBA00009437"/>
    </source>
</evidence>
<comment type="similarity">
    <text evidence="1">Belongs to the LysR transcriptional regulatory family.</text>
</comment>
<protein>
    <submittedName>
        <fullName evidence="6">CysJI operon transcriptional activator</fullName>
    </submittedName>
    <submittedName>
        <fullName evidence="7">LysR family transcriptional regulator</fullName>
    </submittedName>
</protein>
<dbReference type="OrthoDB" id="9785745at2"/>
<dbReference type="InterPro" id="IPR000847">
    <property type="entry name" value="LysR_HTH_N"/>
</dbReference>
<dbReference type="Gene3D" id="1.10.10.10">
    <property type="entry name" value="Winged helix-like DNA-binding domain superfamily/Winged helix DNA-binding domain"/>
    <property type="match status" value="1"/>
</dbReference>
<evidence type="ECO:0000259" key="5">
    <source>
        <dbReference type="PROSITE" id="PS50931"/>
    </source>
</evidence>
<keyword evidence="3" id="KW-0238">DNA-binding</keyword>
<dbReference type="PRINTS" id="PR00039">
    <property type="entry name" value="HTHLYSR"/>
</dbReference>
<dbReference type="PROSITE" id="PS50931">
    <property type="entry name" value="HTH_LYSR"/>
    <property type="match status" value="1"/>
</dbReference>
<dbReference type="SUPFAM" id="SSF46785">
    <property type="entry name" value="Winged helix' DNA-binding domain"/>
    <property type="match status" value="1"/>
</dbReference>
<dbReference type="Pfam" id="PF03466">
    <property type="entry name" value="LysR_substrate"/>
    <property type="match status" value="1"/>
</dbReference>
<dbReference type="AlphaFoldDB" id="A0A8B4QDU1"/>
<organism evidence="6 8">
    <name type="scientific">Kurthia zopfii</name>
    <dbReference type="NCBI Taxonomy" id="1650"/>
    <lineage>
        <taxon>Bacteria</taxon>
        <taxon>Bacillati</taxon>
        <taxon>Bacillota</taxon>
        <taxon>Bacilli</taxon>
        <taxon>Bacillales</taxon>
        <taxon>Caryophanaceae</taxon>
        <taxon>Kurthia</taxon>
    </lineage>
</organism>
<dbReference type="Pfam" id="PF00126">
    <property type="entry name" value="HTH_1"/>
    <property type="match status" value="1"/>
</dbReference>
<dbReference type="Gene3D" id="3.40.190.10">
    <property type="entry name" value="Periplasmic binding protein-like II"/>
    <property type="match status" value="2"/>
</dbReference>
<dbReference type="GO" id="GO:0003700">
    <property type="term" value="F:DNA-binding transcription factor activity"/>
    <property type="evidence" value="ECO:0007669"/>
    <property type="project" value="InterPro"/>
</dbReference>
<dbReference type="InterPro" id="IPR005119">
    <property type="entry name" value="LysR_subst-bd"/>
</dbReference>
<accession>A0A8B4QDU1</accession>
<evidence type="ECO:0000256" key="3">
    <source>
        <dbReference type="ARBA" id="ARBA00023125"/>
    </source>
</evidence>
<dbReference type="GO" id="GO:0000976">
    <property type="term" value="F:transcription cis-regulatory region binding"/>
    <property type="evidence" value="ECO:0007669"/>
    <property type="project" value="TreeGrafter"/>
</dbReference>
<reference evidence="6 8" key="1">
    <citation type="submission" date="2018-06" db="EMBL/GenBank/DDBJ databases">
        <authorList>
            <consortium name="Pathogen Informatics"/>
            <person name="Doyle S."/>
        </authorList>
    </citation>
    <scope>NUCLEOTIDE SEQUENCE [LARGE SCALE GENOMIC DNA]</scope>
    <source>
        <strain evidence="6 8">NCTC10597</strain>
    </source>
</reference>
<evidence type="ECO:0000313" key="8">
    <source>
        <dbReference type="Proteomes" id="UP000254330"/>
    </source>
</evidence>
<reference evidence="7 9" key="2">
    <citation type="submission" date="2019-03" db="EMBL/GenBank/DDBJ databases">
        <title>Genomic Encyclopedia of Type Strains, Phase IV (KMG-IV): sequencing the most valuable type-strain genomes for metagenomic binning, comparative biology and taxonomic classification.</title>
        <authorList>
            <person name="Goeker M."/>
        </authorList>
    </citation>
    <scope>NUCLEOTIDE SEQUENCE [LARGE SCALE GENOMIC DNA]</scope>
    <source>
        <strain evidence="7 9">DSM 20580</strain>
    </source>
</reference>
<dbReference type="RefSeq" id="WP_109348799.1">
    <property type="nucleotide sequence ID" value="NZ_BJUE01000002.1"/>
</dbReference>
<evidence type="ECO:0000313" key="9">
    <source>
        <dbReference type="Proteomes" id="UP000294641"/>
    </source>
</evidence>
<sequence length="271" mass="31798">MFQRFEIFMKAYNIRNFSEVANQLFISQPTVSVQLKKLEEQLKITLFVRQGPKQVVPTEEADFLYSQLLTLQDEWDFMLEQLQHVKVKGEKCVIACSNTCATNFLPKIFEQIQSCFPTIIFEIKQVNSDEVVELMDQHEADIGFIEKPLVHDSFNRFAIFEDHLVLAGADDAKQWLMREEESGIYYYNKRFIEEQNIHLPILKVNSNTVIVELLRAGIGKTILSRESLGDALDYDVELGYRRYFYCVTRKHPDNSEINRLNKYIEEQFSLE</sequence>
<dbReference type="Proteomes" id="UP000254330">
    <property type="component" value="Unassembled WGS sequence"/>
</dbReference>
<dbReference type="Proteomes" id="UP000294641">
    <property type="component" value="Unassembled WGS sequence"/>
</dbReference>
<feature type="domain" description="HTH lysR-type" evidence="5">
    <location>
        <begin position="1"/>
        <end position="58"/>
    </location>
</feature>
<evidence type="ECO:0000313" key="6">
    <source>
        <dbReference type="EMBL" id="STX10940.1"/>
    </source>
</evidence>
<proteinExistence type="inferred from homology"/>
<evidence type="ECO:0000256" key="4">
    <source>
        <dbReference type="ARBA" id="ARBA00023163"/>
    </source>
</evidence>
<dbReference type="SUPFAM" id="SSF53850">
    <property type="entry name" value="Periplasmic binding protein-like II"/>
    <property type="match status" value="1"/>
</dbReference>